<dbReference type="InterPro" id="IPR001362">
    <property type="entry name" value="Glyco_hydro_32"/>
</dbReference>
<comment type="caution">
    <text evidence="8">The sequence shown here is derived from an EMBL/GenBank/DDBJ whole genome shotgun (WGS) entry which is preliminary data.</text>
</comment>
<evidence type="ECO:0000259" key="6">
    <source>
        <dbReference type="Pfam" id="PF00251"/>
    </source>
</evidence>
<evidence type="ECO:0000256" key="1">
    <source>
        <dbReference type="ARBA" id="ARBA00009902"/>
    </source>
</evidence>
<evidence type="ECO:0000259" key="7">
    <source>
        <dbReference type="Pfam" id="PF08244"/>
    </source>
</evidence>
<dbReference type="InterPro" id="IPR013148">
    <property type="entry name" value="Glyco_hydro_32_N"/>
</dbReference>
<proteinExistence type="inferred from homology"/>
<evidence type="ECO:0000256" key="5">
    <source>
        <dbReference type="SAM" id="SignalP"/>
    </source>
</evidence>
<dbReference type="InterPro" id="IPR023296">
    <property type="entry name" value="Glyco_hydro_beta-prop_sf"/>
</dbReference>
<evidence type="ECO:0000256" key="2">
    <source>
        <dbReference type="ARBA" id="ARBA00022801"/>
    </source>
</evidence>
<dbReference type="PANTHER" id="PTHR42800:SF2">
    <property type="entry name" value="INVERTASE-RELATED"/>
    <property type="match status" value="1"/>
</dbReference>
<dbReference type="SUPFAM" id="SSF49899">
    <property type="entry name" value="Concanavalin A-like lectins/glucanases"/>
    <property type="match status" value="1"/>
</dbReference>
<dbReference type="GO" id="GO:0000324">
    <property type="term" value="C:fungal-type vacuole"/>
    <property type="evidence" value="ECO:0007669"/>
    <property type="project" value="TreeGrafter"/>
</dbReference>
<feature type="domain" description="Glycosyl hydrolase family 32 N-terminal" evidence="6">
    <location>
        <begin position="52"/>
        <end position="351"/>
    </location>
</feature>
<feature type="domain" description="Glycosyl hydrolase family 32 C-terminal" evidence="7">
    <location>
        <begin position="386"/>
        <end position="519"/>
    </location>
</feature>
<evidence type="ECO:0000256" key="3">
    <source>
        <dbReference type="ARBA" id="ARBA00023295"/>
    </source>
</evidence>
<dbReference type="SUPFAM" id="SSF75005">
    <property type="entry name" value="Arabinanase/levansucrase/invertase"/>
    <property type="match status" value="1"/>
</dbReference>
<dbReference type="CDD" id="cd18622">
    <property type="entry name" value="GH32_Inu-like"/>
    <property type="match status" value="1"/>
</dbReference>
<keyword evidence="3 4" id="KW-0326">Glycosidase</keyword>
<dbReference type="FunCoup" id="A0A409Y6D4">
    <property type="interactions" value="96"/>
</dbReference>
<dbReference type="EMBL" id="NHYE01001105">
    <property type="protein sequence ID" value="PPQ98570.1"/>
    <property type="molecule type" value="Genomic_DNA"/>
</dbReference>
<feature type="signal peptide" evidence="5">
    <location>
        <begin position="1"/>
        <end position="22"/>
    </location>
</feature>
<accession>A0A409Y6D4</accession>
<organism evidence="8 9">
    <name type="scientific">Gymnopilus dilepis</name>
    <dbReference type="NCBI Taxonomy" id="231916"/>
    <lineage>
        <taxon>Eukaryota</taxon>
        <taxon>Fungi</taxon>
        <taxon>Dikarya</taxon>
        <taxon>Basidiomycota</taxon>
        <taxon>Agaricomycotina</taxon>
        <taxon>Agaricomycetes</taxon>
        <taxon>Agaricomycetidae</taxon>
        <taxon>Agaricales</taxon>
        <taxon>Agaricineae</taxon>
        <taxon>Hymenogastraceae</taxon>
        <taxon>Gymnopilus</taxon>
    </lineage>
</organism>
<evidence type="ECO:0000313" key="9">
    <source>
        <dbReference type="Proteomes" id="UP000284706"/>
    </source>
</evidence>
<keyword evidence="5" id="KW-0732">Signal</keyword>
<dbReference type="PANTHER" id="PTHR42800">
    <property type="entry name" value="EXOINULINASE INUD (AFU_ORTHOLOGUE AFUA_5G00480)"/>
    <property type="match status" value="1"/>
</dbReference>
<name>A0A409Y6D4_9AGAR</name>
<dbReference type="Gene3D" id="2.115.10.20">
    <property type="entry name" value="Glycosyl hydrolase domain, family 43"/>
    <property type="match status" value="1"/>
</dbReference>
<dbReference type="AlphaFoldDB" id="A0A409Y6D4"/>
<dbReference type="InParanoid" id="A0A409Y6D4"/>
<dbReference type="Pfam" id="PF08244">
    <property type="entry name" value="Glyco_hydro_32C"/>
    <property type="match status" value="1"/>
</dbReference>
<evidence type="ECO:0008006" key="10">
    <source>
        <dbReference type="Google" id="ProtNLM"/>
    </source>
</evidence>
<dbReference type="Proteomes" id="UP000284706">
    <property type="component" value="Unassembled WGS sequence"/>
</dbReference>
<dbReference type="InterPro" id="IPR013320">
    <property type="entry name" value="ConA-like_dom_sf"/>
</dbReference>
<dbReference type="PROSITE" id="PS00609">
    <property type="entry name" value="GLYCOSYL_HYDROL_F32"/>
    <property type="match status" value="1"/>
</dbReference>
<dbReference type="SMART" id="SM00640">
    <property type="entry name" value="Glyco_32"/>
    <property type="match status" value="1"/>
</dbReference>
<dbReference type="GO" id="GO:0004575">
    <property type="term" value="F:sucrose alpha-glucosidase activity"/>
    <property type="evidence" value="ECO:0007669"/>
    <property type="project" value="TreeGrafter"/>
</dbReference>
<dbReference type="InterPro" id="IPR013189">
    <property type="entry name" value="Glyco_hydro_32_C"/>
</dbReference>
<feature type="chain" id="PRO_5019521004" description="Glycosyl hydrolase family 32 N-terminal domain-containing protein" evidence="5">
    <location>
        <begin position="23"/>
        <end position="544"/>
    </location>
</feature>
<dbReference type="OrthoDB" id="202537at2759"/>
<keyword evidence="9" id="KW-1185">Reference proteome</keyword>
<keyword evidence="2 4" id="KW-0378">Hydrolase</keyword>
<dbReference type="STRING" id="231916.A0A409Y6D4"/>
<comment type="similarity">
    <text evidence="1 4">Belongs to the glycosyl hydrolase 32 family.</text>
</comment>
<dbReference type="GO" id="GO:0005987">
    <property type="term" value="P:sucrose catabolic process"/>
    <property type="evidence" value="ECO:0007669"/>
    <property type="project" value="TreeGrafter"/>
</dbReference>
<dbReference type="Pfam" id="PF00251">
    <property type="entry name" value="Glyco_hydro_32N"/>
    <property type="match status" value="1"/>
</dbReference>
<protein>
    <recommendedName>
        <fullName evidence="10">Glycosyl hydrolase family 32 N-terminal domain-containing protein</fullName>
    </recommendedName>
</protein>
<evidence type="ECO:0000256" key="4">
    <source>
        <dbReference type="RuleBase" id="RU362110"/>
    </source>
</evidence>
<sequence>MILTSIFSISALLILPILSAFATGSGRRSASGVPQDEPIPGNYSGPLRPQIHFSPPIDFMNDPNGCFLDADGTWHLYYQYNPTDLIAGNQHWGHATSKDLYHWENQQIAISPDNNTQQIFTGSAVVDVDNTSGFFPNQDNGVVAIYTVNTATSQTQNIAYSVDGGFTFMKFEGNPVVSLDPPSTQFRDPKVICYDDHWVMTVSYATDFVIGFFTSPDLKSWTHASNFSHHGLLGLQYECPNLVEVPVADSSDSMYLLLISINPGAPQGGSITQYLPGSFNGTHFQTVDDAARLTDFGKDNYAGQFFYGTDPSSAVFIAWASNWQYGQVVPTGPLEGWRSSMSIPRSISIANVTATGWDLLNTPYNISSLFATPLGISSNLGNSNLQVDYSSIQSGAVYFQVNVTNAGSGGMLNFTFLSSITQESVKGGFFFDGDFWLDRGRTNGFDNPFFTDKFSASNPIAASGAFTLEAVIDRTILEVFLDHGRNSATSTFFPTSPLDTLVVSAGGLGDDVVVSVVVWGLRDAWADMADPDGIVRGNASIITT</sequence>
<reference evidence="8 9" key="1">
    <citation type="journal article" date="2018" name="Evol. Lett.">
        <title>Horizontal gene cluster transfer increased hallucinogenic mushroom diversity.</title>
        <authorList>
            <person name="Reynolds H.T."/>
            <person name="Vijayakumar V."/>
            <person name="Gluck-Thaler E."/>
            <person name="Korotkin H.B."/>
            <person name="Matheny P.B."/>
            <person name="Slot J.C."/>
        </authorList>
    </citation>
    <scope>NUCLEOTIDE SEQUENCE [LARGE SCALE GENOMIC DNA]</scope>
    <source>
        <strain evidence="8 9">SRW20</strain>
    </source>
</reference>
<dbReference type="Gene3D" id="2.60.120.560">
    <property type="entry name" value="Exo-inulinase, domain 1"/>
    <property type="match status" value="1"/>
</dbReference>
<gene>
    <name evidence="8" type="ORF">CVT26_013753</name>
</gene>
<dbReference type="InterPro" id="IPR018053">
    <property type="entry name" value="Glyco_hydro_32_AS"/>
</dbReference>
<dbReference type="FunFam" id="2.115.10.20:FF:000002">
    <property type="entry name" value="Invertase 2"/>
    <property type="match status" value="1"/>
</dbReference>
<evidence type="ECO:0000313" key="8">
    <source>
        <dbReference type="EMBL" id="PPQ98570.1"/>
    </source>
</evidence>